<keyword evidence="6" id="KW-0862">Zinc</keyword>
<dbReference type="KEGG" id="oyw:OdinLCB4_001055"/>
<dbReference type="PANTHER" id="PTHR30134">
    <property type="entry name" value="HYDROGENASE PROTEIN ASSEMBLY PROTEIN, NICKEL CHAPERONE"/>
    <property type="match status" value="1"/>
</dbReference>
<dbReference type="GO" id="GO:0016151">
    <property type="term" value="F:nickel cation binding"/>
    <property type="evidence" value="ECO:0007669"/>
    <property type="project" value="InterPro"/>
</dbReference>
<keyword evidence="3" id="KW-0479">Metal-binding</keyword>
<reference evidence="9" key="1">
    <citation type="journal article" date="2017" name="Nature">
        <title>Asgard archaea illuminate the origin of eukaryotic cellular complexity.</title>
        <authorList>
            <person name="Zaremba-Niedzwiedzka K."/>
            <person name="Caceres E.F."/>
            <person name="Saw J.H."/>
            <person name="Backstrom D."/>
            <person name="Juzokaite L."/>
            <person name="Vancaester E."/>
            <person name="Seitz K.W."/>
            <person name="Anantharaman K."/>
            <person name="Starnawski P."/>
            <person name="Kjeldsen K.U."/>
            <person name="Scott M.B."/>
            <person name="Nunoura T."/>
            <person name="Banfield J.F."/>
            <person name="Schramm A."/>
            <person name="Baker B.J."/>
            <person name="Spang A."/>
            <person name="Ettema T.J.G."/>
        </authorList>
    </citation>
    <scope>NUCLEOTIDE SEQUENCE</scope>
    <source>
        <strain evidence="9">LCB_4</strain>
    </source>
</reference>
<feature type="domain" description="CobW/HypB/UreG nucleotide-binding" evidence="8">
    <location>
        <begin position="49"/>
        <end position="207"/>
    </location>
</feature>
<dbReference type="InterPro" id="IPR027417">
    <property type="entry name" value="P-loop_NTPase"/>
</dbReference>
<evidence type="ECO:0000256" key="4">
    <source>
        <dbReference type="ARBA" id="ARBA00022741"/>
    </source>
</evidence>
<accession>A0AAF0D2R6</accession>
<evidence type="ECO:0000259" key="8">
    <source>
        <dbReference type="Pfam" id="PF02492"/>
    </source>
</evidence>
<dbReference type="AlphaFoldDB" id="A0AAF0D2R6"/>
<dbReference type="InterPro" id="IPR004392">
    <property type="entry name" value="Hyd_mat_HypB"/>
</dbReference>
<dbReference type="GO" id="GO:0008270">
    <property type="term" value="F:zinc ion binding"/>
    <property type="evidence" value="ECO:0007669"/>
    <property type="project" value="TreeGrafter"/>
</dbReference>
<dbReference type="EMBL" id="CP091871">
    <property type="protein sequence ID" value="WEU40548.1"/>
    <property type="molecule type" value="Genomic_DNA"/>
</dbReference>
<evidence type="ECO:0000256" key="1">
    <source>
        <dbReference type="ARBA" id="ARBA00006211"/>
    </source>
</evidence>
<dbReference type="PANTHER" id="PTHR30134:SF2">
    <property type="entry name" value="HYDROGENASE MATURATION FACTOR HYPB"/>
    <property type="match status" value="1"/>
</dbReference>
<dbReference type="Pfam" id="PF02492">
    <property type="entry name" value="cobW"/>
    <property type="match status" value="1"/>
</dbReference>
<dbReference type="GO" id="GO:0051604">
    <property type="term" value="P:protein maturation"/>
    <property type="evidence" value="ECO:0007669"/>
    <property type="project" value="InterPro"/>
</dbReference>
<evidence type="ECO:0000256" key="3">
    <source>
        <dbReference type="ARBA" id="ARBA00022723"/>
    </source>
</evidence>
<comment type="similarity">
    <text evidence="1">Belongs to the SIMIBI class G3E GTPase family. HypB/HupM subfamily.</text>
</comment>
<evidence type="ECO:0000256" key="2">
    <source>
        <dbReference type="ARBA" id="ARBA00022596"/>
    </source>
</evidence>
<evidence type="ECO:0000256" key="7">
    <source>
        <dbReference type="ARBA" id="ARBA00023134"/>
    </source>
</evidence>
<evidence type="ECO:0000256" key="5">
    <source>
        <dbReference type="ARBA" id="ARBA00022801"/>
    </source>
</evidence>
<dbReference type="Proteomes" id="UP000186851">
    <property type="component" value="Chromosome"/>
</dbReference>
<dbReference type="GO" id="GO:0003924">
    <property type="term" value="F:GTPase activity"/>
    <property type="evidence" value="ECO:0007669"/>
    <property type="project" value="InterPro"/>
</dbReference>
<dbReference type="SUPFAM" id="SSF52540">
    <property type="entry name" value="P-loop containing nucleoside triphosphate hydrolases"/>
    <property type="match status" value="1"/>
</dbReference>
<name>A0AAF0D2R6_ODILC</name>
<keyword evidence="5" id="KW-0378">Hydrolase</keyword>
<protein>
    <submittedName>
        <fullName evidence="9">Hydrogenase nickel incorporation protein HypB</fullName>
    </submittedName>
</protein>
<keyword evidence="4" id="KW-0547">Nucleotide-binding</keyword>
<reference evidence="9" key="2">
    <citation type="journal article" date="2022" name="Nat. Microbiol.">
        <title>A closed Candidatus Odinarchaeum chromosome exposes Asgard archaeal viruses.</title>
        <authorList>
            <person name="Tamarit D."/>
            <person name="Caceres E.F."/>
            <person name="Krupovic M."/>
            <person name="Nijland R."/>
            <person name="Eme L."/>
            <person name="Robinson N.P."/>
            <person name="Ettema T.J.G."/>
        </authorList>
    </citation>
    <scope>NUCLEOTIDE SEQUENCE</scope>
    <source>
        <strain evidence="9">LCB_4</strain>
    </source>
</reference>
<sequence length="226" mass="24653">MKKNDKVILADEGEVLDVEIEEDLLAANRSLAESNRKLLKQHGIKSIDIRGSVGAGKTLLIERLVEKLKDKYQISVIAGDVTTTIDADRIQKYGVNTVQINTGKECHLDAMLIKRALKKIDLNKTNLLIIENVGNLICPADFPLGAELNVTVVSVTEGDSMILKHPMIFKDADVIVINKIDLAQIMGSDINKLVNDARKVNPKAKVVLTSAKTSEGLSDFITALGL</sequence>
<keyword evidence="2" id="KW-0533">Nickel</keyword>
<evidence type="ECO:0000313" key="10">
    <source>
        <dbReference type="Proteomes" id="UP000186851"/>
    </source>
</evidence>
<organism evidence="9 10">
    <name type="scientific">Odinarchaeota yellowstonii (strain LCB_4)</name>
    <dbReference type="NCBI Taxonomy" id="1841599"/>
    <lineage>
        <taxon>Archaea</taxon>
        <taxon>Promethearchaeati</taxon>
        <taxon>Candidatus Odinarchaeota</taxon>
        <taxon>Candidatus Odinarchaeia</taxon>
        <taxon>Candidatus Odinarchaeales</taxon>
        <taxon>Candidatus Odinarchaeaceae</taxon>
        <taxon>Candidatus Odinarchaeum</taxon>
    </lineage>
</organism>
<evidence type="ECO:0000313" key="9">
    <source>
        <dbReference type="EMBL" id="WEU40548.1"/>
    </source>
</evidence>
<keyword evidence="7" id="KW-0342">GTP-binding</keyword>
<dbReference type="PIRSF" id="PIRSF005624">
    <property type="entry name" value="Ni-bind_GTPase"/>
    <property type="match status" value="1"/>
</dbReference>
<dbReference type="GO" id="GO:0005525">
    <property type="term" value="F:GTP binding"/>
    <property type="evidence" value="ECO:0007669"/>
    <property type="project" value="UniProtKB-KW"/>
</dbReference>
<dbReference type="NCBIfam" id="TIGR00073">
    <property type="entry name" value="hypB"/>
    <property type="match status" value="1"/>
</dbReference>
<proteinExistence type="inferred from homology"/>
<dbReference type="Gene3D" id="3.40.50.300">
    <property type="entry name" value="P-loop containing nucleotide triphosphate hydrolases"/>
    <property type="match status" value="1"/>
</dbReference>
<gene>
    <name evidence="9" type="primary">hypB</name>
    <name evidence="9" type="ORF">OdinLCB4_001055</name>
</gene>
<evidence type="ECO:0000256" key="6">
    <source>
        <dbReference type="ARBA" id="ARBA00022833"/>
    </source>
</evidence>
<dbReference type="InterPro" id="IPR003495">
    <property type="entry name" value="CobW/HypB/UreG_nucleotide-bd"/>
</dbReference>